<dbReference type="AlphaFoldDB" id="A0A0M6XNH3"/>
<sequence>MHRNVTAIYRTHAVADQVRRELTEAGLLGTHVKVVPDRDDALAAGTHRDEASYRTDLDHLGLPEDDQHTYEQAVRRGDYIVSARVDDDDDTSNLDRVKEIMRHPEAQSFDTLNDEFVDTPRSRHMAETNVVRGRRDTEYDYGDESVRGYRYDKPYNP</sequence>
<accession>A0A0M6XNH3</accession>
<keyword evidence="2" id="KW-1185">Reference proteome</keyword>
<evidence type="ECO:0000313" key="2">
    <source>
        <dbReference type="Proteomes" id="UP000048908"/>
    </source>
</evidence>
<evidence type="ECO:0008006" key="3">
    <source>
        <dbReference type="Google" id="ProtNLM"/>
    </source>
</evidence>
<protein>
    <recommendedName>
        <fullName evidence="3">Heat induced stress protein YflT</fullName>
    </recommendedName>
</protein>
<dbReference type="STRING" id="282197.SAMN04488517_10493"/>
<reference evidence="1 2" key="1">
    <citation type="submission" date="2015-07" db="EMBL/GenBank/DDBJ databases">
        <authorList>
            <person name="Noorani M."/>
        </authorList>
    </citation>
    <scope>NUCLEOTIDE SEQUENCE [LARGE SCALE GENOMIC DNA]</scope>
    <source>
        <strain evidence="1 2">CECT 5088</strain>
    </source>
</reference>
<gene>
    <name evidence="1" type="ORF">JAN5088_00900</name>
</gene>
<dbReference type="RefSeq" id="WP_055681585.1">
    <property type="nucleotide sequence ID" value="NZ_CXPG01000012.1"/>
</dbReference>
<proteinExistence type="predicted"/>
<dbReference type="OrthoDB" id="7861775at2"/>
<evidence type="ECO:0000313" key="1">
    <source>
        <dbReference type="EMBL" id="CTQ32137.1"/>
    </source>
</evidence>
<dbReference type="Proteomes" id="UP000048908">
    <property type="component" value="Unassembled WGS sequence"/>
</dbReference>
<organism evidence="1 2">
    <name type="scientific">Jannaschia rubra</name>
    <dbReference type="NCBI Taxonomy" id="282197"/>
    <lineage>
        <taxon>Bacteria</taxon>
        <taxon>Pseudomonadati</taxon>
        <taxon>Pseudomonadota</taxon>
        <taxon>Alphaproteobacteria</taxon>
        <taxon>Rhodobacterales</taxon>
        <taxon>Roseobacteraceae</taxon>
        <taxon>Jannaschia</taxon>
    </lineage>
</organism>
<name>A0A0M6XNH3_9RHOB</name>
<dbReference type="EMBL" id="CXPG01000012">
    <property type="protein sequence ID" value="CTQ32137.1"/>
    <property type="molecule type" value="Genomic_DNA"/>
</dbReference>